<proteinExistence type="predicted"/>
<dbReference type="EMBL" id="JAPEUR010000113">
    <property type="protein sequence ID" value="KAJ4320134.1"/>
    <property type="molecule type" value="Genomic_DNA"/>
</dbReference>
<feature type="compositionally biased region" description="Basic and acidic residues" evidence="1">
    <location>
        <begin position="47"/>
        <end position="77"/>
    </location>
</feature>
<evidence type="ECO:0000256" key="1">
    <source>
        <dbReference type="SAM" id="MobiDB-lite"/>
    </source>
</evidence>
<organism evidence="2 3">
    <name type="scientific">Fusarium piperis</name>
    <dbReference type="NCBI Taxonomy" id="1435070"/>
    <lineage>
        <taxon>Eukaryota</taxon>
        <taxon>Fungi</taxon>
        <taxon>Dikarya</taxon>
        <taxon>Ascomycota</taxon>
        <taxon>Pezizomycotina</taxon>
        <taxon>Sordariomycetes</taxon>
        <taxon>Hypocreomycetidae</taxon>
        <taxon>Hypocreales</taxon>
        <taxon>Nectriaceae</taxon>
        <taxon>Fusarium</taxon>
        <taxon>Fusarium solani species complex</taxon>
    </lineage>
</organism>
<evidence type="ECO:0000313" key="3">
    <source>
        <dbReference type="Proteomes" id="UP001140502"/>
    </source>
</evidence>
<keyword evidence="3" id="KW-1185">Reference proteome</keyword>
<dbReference type="AlphaFoldDB" id="A0A9W8WCM3"/>
<gene>
    <name evidence="2" type="ORF">N0V84_006021</name>
</gene>
<comment type="caution">
    <text evidence="2">The sequence shown here is derived from an EMBL/GenBank/DDBJ whole genome shotgun (WGS) entry which is preliminary data.</text>
</comment>
<dbReference type="OrthoDB" id="5103914at2759"/>
<protein>
    <submittedName>
        <fullName evidence="2">Uncharacterized protein</fullName>
    </submittedName>
</protein>
<accession>A0A9W8WCM3</accession>
<reference evidence="2" key="1">
    <citation type="submission" date="2022-10" db="EMBL/GenBank/DDBJ databases">
        <title>Tapping the CABI collections for fungal endophytes: first genome assemblies for Collariella, Neodidymelliopsis, Ascochyta clinopodiicola, Didymella pomorum, Didymosphaeria variabile, Neocosmospora piperis and Neocucurbitaria cava.</title>
        <authorList>
            <person name="Hill R."/>
        </authorList>
    </citation>
    <scope>NUCLEOTIDE SEQUENCE</scope>
    <source>
        <strain evidence="2">IMI 366586</strain>
    </source>
</reference>
<name>A0A9W8WCM3_9HYPO</name>
<dbReference type="Proteomes" id="UP001140502">
    <property type="component" value="Unassembled WGS sequence"/>
</dbReference>
<evidence type="ECO:0000313" key="2">
    <source>
        <dbReference type="EMBL" id="KAJ4320134.1"/>
    </source>
</evidence>
<sequence length="106" mass="12159">MRVDSKSQHIAFTDNITVSMDPETMVPEAAMRRMSLQETTEDDSFNAEEHQPDKMDTEMADHLFDDMDPEPTRHLFEDFDTSENQPYPAENEAGPEGYEPDDDGED</sequence>
<feature type="region of interest" description="Disordered" evidence="1">
    <location>
        <begin position="35"/>
        <end position="106"/>
    </location>
</feature>